<dbReference type="Gene3D" id="3.30.70.1710">
    <property type="match status" value="1"/>
</dbReference>
<proteinExistence type="inferred from homology"/>
<dbReference type="Pfam" id="PF00936">
    <property type="entry name" value="BMC"/>
    <property type="match status" value="1"/>
</dbReference>
<feature type="domain" description="BMC" evidence="5">
    <location>
        <begin position="61"/>
        <end position="145"/>
    </location>
</feature>
<dbReference type="InParanoid" id="A0A517SHD4"/>
<reference evidence="6 7" key="1">
    <citation type="submission" date="2019-02" db="EMBL/GenBank/DDBJ databases">
        <title>Deep-cultivation of Planctomycetes and their phenomic and genomic characterization uncovers novel biology.</title>
        <authorList>
            <person name="Wiegand S."/>
            <person name="Jogler M."/>
            <person name="Boedeker C."/>
            <person name="Pinto D."/>
            <person name="Vollmers J."/>
            <person name="Rivas-Marin E."/>
            <person name="Kohn T."/>
            <person name="Peeters S.H."/>
            <person name="Heuer A."/>
            <person name="Rast P."/>
            <person name="Oberbeckmann S."/>
            <person name="Bunk B."/>
            <person name="Jeske O."/>
            <person name="Meyerdierks A."/>
            <person name="Storesund J.E."/>
            <person name="Kallscheuer N."/>
            <person name="Luecker S."/>
            <person name="Lage O.M."/>
            <person name="Pohl T."/>
            <person name="Merkel B.J."/>
            <person name="Hornburger P."/>
            <person name="Mueller R.-W."/>
            <person name="Bruemmer F."/>
            <person name="Labrenz M."/>
            <person name="Spormann A.M."/>
            <person name="Op den Camp H."/>
            <person name="Overmann J."/>
            <person name="Amann R."/>
            <person name="Jetten M.S.M."/>
            <person name="Mascher T."/>
            <person name="Medema M.H."/>
            <person name="Devos D.P."/>
            <person name="Kaster A.-K."/>
            <person name="Ovreas L."/>
            <person name="Rohde M."/>
            <person name="Galperin M.Y."/>
            <person name="Jogler C."/>
        </authorList>
    </citation>
    <scope>NUCLEOTIDE SEQUENCE [LARGE SCALE GENOMIC DNA]</scope>
    <source>
        <strain evidence="6 7">Pan44</strain>
    </source>
</reference>
<dbReference type="PANTHER" id="PTHR33941">
    <property type="entry name" value="PROPANEDIOL UTILIZATION PROTEIN PDUA"/>
    <property type="match status" value="1"/>
</dbReference>
<feature type="region of interest" description="Disordered" evidence="4">
    <location>
        <begin position="1"/>
        <end position="28"/>
    </location>
</feature>
<evidence type="ECO:0000256" key="3">
    <source>
        <dbReference type="PROSITE-ProRule" id="PRU01278"/>
    </source>
</evidence>
<organism evidence="6 7">
    <name type="scientific">Caulifigura coniformis</name>
    <dbReference type="NCBI Taxonomy" id="2527983"/>
    <lineage>
        <taxon>Bacteria</taxon>
        <taxon>Pseudomonadati</taxon>
        <taxon>Planctomycetota</taxon>
        <taxon>Planctomycetia</taxon>
        <taxon>Planctomycetales</taxon>
        <taxon>Planctomycetaceae</taxon>
        <taxon>Caulifigura</taxon>
    </lineage>
</organism>
<feature type="compositionally biased region" description="Basic residues" evidence="4">
    <location>
        <begin position="1"/>
        <end position="12"/>
    </location>
</feature>
<keyword evidence="2" id="KW-1283">Bacterial microcompartment</keyword>
<dbReference type="GO" id="GO:0031469">
    <property type="term" value="C:bacterial microcompartment"/>
    <property type="evidence" value="ECO:0007669"/>
    <property type="project" value="UniProtKB-SubCell"/>
</dbReference>
<dbReference type="EMBL" id="CP036271">
    <property type="protein sequence ID" value="QDT55548.1"/>
    <property type="molecule type" value="Genomic_DNA"/>
</dbReference>
<sequence length="145" mass="15110">MAAKRSPSRTRPKPPERRPRALPAGRNTVAARDRVETVVTTPPPIIEVKELPKATATMNEAIGLIETKGLIAHVEATDAMLKAANVSIVKAIQIGNALITVVIKGDVGSVRAAVDAGAAAASKVGELVGSHVIPRPAQGLMEKFV</sequence>
<evidence type="ECO:0000256" key="1">
    <source>
        <dbReference type="ARBA" id="ARBA00024322"/>
    </source>
</evidence>
<dbReference type="Proteomes" id="UP000315700">
    <property type="component" value="Chromosome"/>
</dbReference>
<dbReference type="InterPro" id="IPR000249">
    <property type="entry name" value="BMC_dom"/>
</dbReference>
<dbReference type="SUPFAM" id="SSF143414">
    <property type="entry name" value="CcmK-like"/>
    <property type="match status" value="1"/>
</dbReference>
<dbReference type="InterPro" id="IPR044872">
    <property type="entry name" value="CcmK/CsoS1_BMC"/>
</dbReference>
<gene>
    <name evidence="6" type="primary">eutM</name>
    <name evidence="6" type="ORF">Pan44_35920</name>
</gene>
<comment type="subcellular location">
    <subcellularLocation>
        <location evidence="1">Bacterial microcompartment</location>
    </subcellularLocation>
</comment>
<dbReference type="KEGG" id="ccos:Pan44_35920"/>
<evidence type="ECO:0000313" key="7">
    <source>
        <dbReference type="Proteomes" id="UP000315700"/>
    </source>
</evidence>
<name>A0A517SHD4_9PLAN</name>
<dbReference type="SMART" id="SM00877">
    <property type="entry name" value="BMC"/>
    <property type="match status" value="1"/>
</dbReference>
<evidence type="ECO:0000256" key="2">
    <source>
        <dbReference type="ARBA" id="ARBA00024446"/>
    </source>
</evidence>
<dbReference type="InterPro" id="IPR037233">
    <property type="entry name" value="CcmK-like_sf"/>
</dbReference>
<keyword evidence="7" id="KW-1185">Reference proteome</keyword>
<dbReference type="PROSITE" id="PS51930">
    <property type="entry name" value="BMC_2"/>
    <property type="match status" value="1"/>
</dbReference>
<evidence type="ECO:0000313" key="6">
    <source>
        <dbReference type="EMBL" id="QDT55548.1"/>
    </source>
</evidence>
<dbReference type="InterPro" id="IPR050575">
    <property type="entry name" value="BMC_shell"/>
</dbReference>
<evidence type="ECO:0000256" key="4">
    <source>
        <dbReference type="SAM" id="MobiDB-lite"/>
    </source>
</evidence>
<protein>
    <submittedName>
        <fullName evidence="6">Ethanolamine utilization protein EutM</fullName>
    </submittedName>
</protein>
<dbReference type="AlphaFoldDB" id="A0A517SHD4"/>
<comment type="similarity">
    <text evidence="3">Belongs to the bacterial microcompartments protein family.</text>
</comment>
<dbReference type="PANTHER" id="PTHR33941:SF11">
    <property type="entry name" value="BACTERIAL MICROCOMPARTMENT SHELL PROTEIN PDUJ"/>
    <property type="match status" value="1"/>
</dbReference>
<accession>A0A517SHD4</accession>
<evidence type="ECO:0000259" key="5">
    <source>
        <dbReference type="PROSITE" id="PS51930"/>
    </source>
</evidence>
<dbReference type="CDD" id="cd07045">
    <property type="entry name" value="BMC_CcmK_like"/>
    <property type="match status" value="1"/>
</dbReference>